<dbReference type="GO" id="GO:0051213">
    <property type="term" value="F:dioxygenase activity"/>
    <property type="evidence" value="ECO:0007669"/>
    <property type="project" value="UniProtKB-KW"/>
</dbReference>
<sequence length="345" mass="39313">MIAFLKNTFRRPYHHIRHYVAPQGPKDFDSETLPLVDKDVSLEQVIDKVQIEGSLPFDLKEKLAFWRENGFVVLENVLPTQWLDNLWNEVEETIENHEKYDMTALVYQFNNTKDAKLKDIPKDKLKSIGARINDYHNASIGAKKVMTHPNIVAFLRAVLDNDLTAFQSLIFKYSSQQSTHQDYPWVTSGVPSHLAAAWIPLEDVHPDSGPLFYYPGSHKLPKFHFGVTGILYKHGLSLFSPDQFGKYLDKICAKFGIQKKVLLIKKGDILIWHGALAHGGSRINNAEMTRKSFVCHYSTVQAQPKHRAETKDVSQTSYYNGVAIYANPANLAQEDIISQGKDWTE</sequence>
<dbReference type="InterPro" id="IPR008775">
    <property type="entry name" value="Phytyl_CoA_dOase-like"/>
</dbReference>
<gene>
    <name evidence="2" type="ORF">QM524_17770</name>
</gene>
<evidence type="ECO:0000313" key="3">
    <source>
        <dbReference type="Proteomes" id="UP001236507"/>
    </source>
</evidence>
<dbReference type="Pfam" id="PF05721">
    <property type="entry name" value="PhyH"/>
    <property type="match status" value="1"/>
</dbReference>
<dbReference type="SUPFAM" id="SSF51197">
    <property type="entry name" value="Clavaminate synthase-like"/>
    <property type="match status" value="1"/>
</dbReference>
<dbReference type="PANTHER" id="PTHR20883:SF48">
    <property type="entry name" value="ECTOINE DIOXYGENASE"/>
    <property type="match status" value="1"/>
</dbReference>
<reference evidence="2 3" key="1">
    <citation type="submission" date="2023-05" db="EMBL/GenBank/DDBJ databases">
        <title>Novel species of genus Flectobacillus isolated from stream in China.</title>
        <authorList>
            <person name="Lu H."/>
        </authorList>
    </citation>
    <scope>NUCLEOTIDE SEQUENCE [LARGE SCALE GENOMIC DNA]</scope>
    <source>
        <strain evidence="2 3">KCTC 42575</strain>
    </source>
</reference>
<organism evidence="2 3">
    <name type="scientific">Flectobacillus roseus</name>
    <dbReference type="NCBI Taxonomy" id="502259"/>
    <lineage>
        <taxon>Bacteria</taxon>
        <taxon>Pseudomonadati</taxon>
        <taxon>Bacteroidota</taxon>
        <taxon>Cytophagia</taxon>
        <taxon>Cytophagales</taxon>
        <taxon>Flectobacillaceae</taxon>
        <taxon>Flectobacillus</taxon>
    </lineage>
</organism>
<name>A0ABT6YC15_9BACT</name>
<dbReference type="PANTHER" id="PTHR20883">
    <property type="entry name" value="PHYTANOYL-COA DIOXYGENASE DOMAIN CONTAINING 1"/>
    <property type="match status" value="1"/>
</dbReference>
<comment type="caution">
    <text evidence="2">The sequence shown here is derived from an EMBL/GenBank/DDBJ whole genome shotgun (WGS) entry which is preliminary data.</text>
</comment>
<keyword evidence="2" id="KW-0560">Oxidoreductase</keyword>
<protein>
    <submittedName>
        <fullName evidence="2">Phytanoyl-CoA dioxygenase family protein</fullName>
    </submittedName>
</protein>
<keyword evidence="3" id="KW-1185">Reference proteome</keyword>
<dbReference type="RefSeq" id="WP_095161396.1">
    <property type="nucleotide sequence ID" value="NZ_JASHIF010000017.1"/>
</dbReference>
<dbReference type="Proteomes" id="UP001236507">
    <property type="component" value="Unassembled WGS sequence"/>
</dbReference>
<comment type="cofactor">
    <cofactor evidence="1">
        <name>Fe(2+)</name>
        <dbReference type="ChEBI" id="CHEBI:29033"/>
    </cofactor>
</comment>
<proteinExistence type="predicted"/>
<accession>A0ABT6YC15</accession>
<keyword evidence="2" id="KW-0223">Dioxygenase</keyword>
<evidence type="ECO:0000313" key="2">
    <source>
        <dbReference type="EMBL" id="MDI9861070.1"/>
    </source>
</evidence>
<dbReference type="EMBL" id="JASHIF010000017">
    <property type="protein sequence ID" value="MDI9861070.1"/>
    <property type="molecule type" value="Genomic_DNA"/>
</dbReference>
<evidence type="ECO:0000256" key="1">
    <source>
        <dbReference type="ARBA" id="ARBA00001954"/>
    </source>
</evidence>
<dbReference type="Gene3D" id="2.60.120.620">
    <property type="entry name" value="q2cbj1_9rhob like domain"/>
    <property type="match status" value="1"/>
</dbReference>